<evidence type="ECO:0000256" key="4">
    <source>
        <dbReference type="ARBA" id="ARBA00022490"/>
    </source>
</evidence>
<dbReference type="Pfam" id="PF04065">
    <property type="entry name" value="Not3"/>
    <property type="match status" value="1"/>
</dbReference>
<evidence type="ECO:0000256" key="10">
    <source>
        <dbReference type="PIRNR" id="PIRNR005290"/>
    </source>
</evidence>
<dbReference type="GO" id="GO:0006355">
    <property type="term" value="P:regulation of DNA-templated transcription"/>
    <property type="evidence" value="ECO:0007669"/>
    <property type="project" value="InterPro"/>
</dbReference>
<reference evidence="15" key="1">
    <citation type="submission" date="2015-10" db="EMBL/GenBank/DDBJ databases">
        <authorList>
            <person name="Regsiter A."/>
            <person name="william w."/>
        </authorList>
    </citation>
    <scope>NUCLEOTIDE SEQUENCE</scope>
    <source>
        <strain evidence="15">Montdore</strain>
    </source>
</reference>
<dbReference type="InterPro" id="IPR038635">
    <property type="entry name" value="CCR4-NOT_su2/3/5_C_sf"/>
</dbReference>
<dbReference type="GO" id="GO:0005634">
    <property type="term" value="C:nucleus"/>
    <property type="evidence" value="ECO:0007669"/>
    <property type="project" value="UniProtKB-SubCell"/>
</dbReference>
<organism evidence="15 16">
    <name type="scientific">Tuber aestivum</name>
    <name type="common">summer truffle</name>
    <dbReference type="NCBI Taxonomy" id="59557"/>
    <lineage>
        <taxon>Eukaryota</taxon>
        <taxon>Fungi</taxon>
        <taxon>Dikarya</taxon>
        <taxon>Ascomycota</taxon>
        <taxon>Pezizomycotina</taxon>
        <taxon>Pezizomycetes</taxon>
        <taxon>Pezizales</taxon>
        <taxon>Tuberaceae</taxon>
        <taxon>Tuber</taxon>
    </lineage>
</organism>
<keyword evidence="16" id="KW-1185">Reference proteome</keyword>
<evidence type="ECO:0000256" key="6">
    <source>
        <dbReference type="ARBA" id="ARBA00022553"/>
    </source>
</evidence>
<feature type="compositionally biased region" description="Polar residues" evidence="12">
    <location>
        <begin position="459"/>
        <end position="470"/>
    </location>
</feature>
<dbReference type="Gene3D" id="2.30.30.1020">
    <property type="entry name" value="CCR4-NOT complex subunit 2/3/5, C-terminal domain"/>
    <property type="match status" value="1"/>
</dbReference>
<keyword evidence="4 10" id="KW-0963">Cytoplasm</keyword>
<evidence type="ECO:0000256" key="8">
    <source>
        <dbReference type="ARBA" id="ARBA00023163"/>
    </source>
</evidence>
<keyword evidence="5 10" id="KW-0678">Repressor</keyword>
<name>A0A292Q657_9PEZI</name>
<keyword evidence="10" id="KW-0010">Activator</keyword>
<gene>
    <name evidence="15" type="ORF">GSTUAT00000539001</name>
</gene>
<evidence type="ECO:0000259" key="14">
    <source>
        <dbReference type="Pfam" id="PF04153"/>
    </source>
</evidence>
<evidence type="ECO:0000313" key="16">
    <source>
        <dbReference type="Proteomes" id="UP001412239"/>
    </source>
</evidence>
<dbReference type="Proteomes" id="UP001412239">
    <property type="component" value="Unassembled WGS sequence"/>
</dbReference>
<keyword evidence="6" id="KW-0597">Phosphoprotein</keyword>
<feature type="compositionally biased region" description="Low complexity" evidence="12">
    <location>
        <begin position="384"/>
        <end position="398"/>
    </location>
</feature>
<dbReference type="InterPro" id="IPR040168">
    <property type="entry name" value="Not2/3/5"/>
</dbReference>
<feature type="coiled-coil region" evidence="11">
    <location>
        <begin position="37"/>
        <end position="67"/>
    </location>
</feature>
<evidence type="ECO:0000256" key="3">
    <source>
        <dbReference type="ARBA" id="ARBA00007682"/>
    </source>
</evidence>
<feature type="region of interest" description="Disordered" evidence="12">
    <location>
        <begin position="274"/>
        <end position="355"/>
    </location>
</feature>
<feature type="compositionally biased region" description="Polar residues" evidence="12">
    <location>
        <begin position="509"/>
        <end position="518"/>
    </location>
</feature>
<feature type="domain" description="NOT2/NOT3/NOT5 C-terminal" evidence="14">
    <location>
        <begin position="572"/>
        <end position="699"/>
    </location>
</feature>
<dbReference type="InterPro" id="IPR007207">
    <property type="entry name" value="Not_N"/>
</dbReference>
<evidence type="ECO:0000256" key="12">
    <source>
        <dbReference type="SAM" id="MobiDB-lite"/>
    </source>
</evidence>
<feature type="region of interest" description="Disordered" evidence="12">
    <location>
        <begin position="576"/>
        <end position="602"/>
    </location>
</feature>
<dbReference type="PANTHER" id="PTHR23326">
    <property type="entry name" value="CCR4 NOT-RELATED"/>
    <property type="match status" value="1"/>
</dbReference>
<feature type="compositionally biased region" description="Low complexity" evidence="12">
    <location>
        <begin position="487"/>
        <end position="498"/>
    </location>
</feature>
<feature type="compositionally biased region" description="Low complexity" evidence="12">
    <location>
        <begin position="447"/>
        <end position="458"/>
    </location>
</feature>
<keyword evidence="8 10" id="KW-0804">Transcription</keyword>
<evidence type="ECO:0000256" key="9">
    <source>
        <dbReference type="ARBA" id="ARBA00023242"/>
    </source>
</evidence>
<dbReference type="GO" id="GO:0030015">
    <property type="term" value="C:CCR4-NOT core complex"/>
    <property type="evidence" value="ECO:0007669"/>
    <property type="project" value="UniProtKB-UniRule"/>
</dbReference>
<evidence type="ECO:0000256" key="2">
    <source>
        <dbReference type="ARBA" id="ARBA00004496"/>
    </source>
</evidence>
<feature type="compositionally biased region" description="Polar residues" evidence="12">
    <location>
        <begin position="322"/>
        <end position="342"/>
    </location>
</feature>
<dbReference type="InterPro" id="IPR007282">
    <property type="entry name" value="NOT2/3/5_C"/>
</dbReference>
<comment type="similarity">
    <text evidence="3 10">Belongs to the CNOT2/3/5 family.</text>
</comment>
<evidence type="ECO:0000256" key="7">
    <source>
        <dbReference type="ARBA" id="ARBA00023015"/>
    </source>
</evidence>
<dbReference type="InterPro" id="IPR012270">
    <property type="entry name" value="CCR4-NOT_su3/5"/>
</dbReference>
<evidence type="ECO:0000259" key="13">
    <source>
        <dbReference type="Pfam" id="PF04065"/>
    </source>
</evidence>
<evidence type="ECO:0000256" key="5">
    <source>
        <dbReference type="ARBA" id="ARBA00022491"/>
    </source>
</evidence>
<evidence type="ECO:0000313" key="15">
    <source>
        <dbReference type="EMBL" id="CUS15282.1"/>
    </source>
</evidence>
<dbReference type="GO" id="GO:0000289">
    <property type="term" value="P:nuclear-transcribed mRNA poly(A) tail shortening"/>
    <property type="evidence" value="ECO:0007669"/>
    <property type="project" value="UniProtKB-ARBA"/>
</dbReference>
<feature type="region of interest" description="Disordered" evidence="12">
    <location>
        <begin position="373"/>
        <end position="539"/>
    </location>
</feature>
<evidence type="ECO:0000256" key="1">
    <source>
        <dbReference type="ARBA" id="ARBA00004123"/>
    </source>
</evidence>
<dbReference type="FunFam" id="2.30.30.1020:FF:000006">
    <property type="entry name" value="CCR4-NOT transcription complex, subunit 3"/>
    <property type="match status" value="1"/>
</dbReference>
<keyword evidence="7 10" id="KW-0805">Transcription regulation</keyword>
<dbReference type="PIRSF" id="PIRSF005290">
    <property type="entry name" value="NOT_su_3_5"/>
    <property type="match status" value="1"/>
</dbReference>
<dbReference type="GO" id="GO:0000932">
    <property type="term" value="C:P-body"/>
    <property type="evidence" value="ECO:0007669"/>
    <property type="project" value="UniProtKB-UniRule"/>
</dbReference>
<dbReference type="EMBL" id="LN890948">
    <property type="protein sequence ID" value="CUS15282.1"/>
    <property type="molecule type" value="Genomic_DNA"/>
</dbReference>
<feature type="compositionally biased region" description="Polar residues" evidence="12">
    <location>
        <begin position="425"/>
        <end position="438"/>
    </location>
</feature>
<comment type="function">
    <text evidence="10">Acts as component of the CCR4-NOT core complex, which in the nucleus seems to be a general transcription factor, and in the cytoplasm the major mRNA deadenylase involved in mRNA turnover. The NOT protein subcomplex negatively regulates the basal and activated transcription of many genes. Preferentially affects TC-type TATA element-dependent transcription. Could directly or indirectly inhibit component(s) of the general transcription machinery.</text>
</comment>
<comment type="subcellular location">
    <subcellularLocation>
        <location evidence="2 10">Cytoplasm</location>
    </subcellularLocation>
    <subcellularLocation>
        <location evidence="1 10">Nucleus</location>
    </subcellularLocation>
</comment>
<keyword evidence="9 10" id="KW-0539">Nucleus</keyword>
<keyword evidence="11" id="KW-0175">Coiled coil</keyword>
<feature type="domain" description="CCR4-Not complex component Not N-terminal" evidence="13">
    <location>
        <begin position="3"/>
        <end position="260"/>
    </location>
</feature>
<proteinExistence type="inferred from homology"/>
<sequence>MSARKLQQEVEKVFKRVSEGIQSFEQIYEKLQHCNNASQKEKLEDSLKREIKKLQRHRDQIKTWAANSEIKDKKPLLDERKKIETVGAKYGLGKGRAMFFVAHLASWGREEGQMEKFKAVEKEMKTKAYSKEGLMASTRLDPMAQKKHDLVTFLSDCTSDLDRHIEACEAEAESLSATLKKGKKDSSKADRVAEVEKQVERHKWHQAKLELIMRLLENGQLEVESVERVKDDIRFYIDSWQDPDHQEYDSENIYDELDLDEENAEDLYGIGADADRMSSQETQSIQDDISERPGSTKDSVTGGRRPSTQLKSPMPALATLHQPASSAASPYINNGLPPSNGSMKPAPIPTRPPGEALKYASVATAAAAADRNVGIAPLPPPPGMAAQASAASSGLGMSPLPPPNAPKQHSQRQGSGTGSLPAPVLTTSPDRSQASVPHTPSIEATVAAAPSPKPSNASTVPPISPRNQQEPVRHEEPAQTKNLRNVPASEPESSRSIPEPSPSPVPESQTNGTNGSSMPSVASPCPEPSPPPAEESVYYLPPGLQDLMSSFENTKKRLLPQPGSLHRSLEISMVSAPDTIDAEKPRHYKPTTKYNTPAHYPQEPLPVFDDPSLYKRIDVDTLFYVFYYRQGTYQQYLAAKELKRQSWRFHKQYQTWFQRHEEPKTITEEFEQGTYRFFDYESTWMNRRKTDFKFAYKYLEDDL</sequence>
<dbReference type="AlphaFoldDB" id="A0A292Q657"/>
<protein>
    <recommendedName>
        <fullName evidence="10">General negative regulator of transcription subunit</fullName>
    </recommendedName>
</protein>
<dbReference type="Pfam" id="PF04153">
    <property type="entry name" value="NOT2_3_5_C"/>
    <property type="match status" value="1"/>
</dbReference>
<accession>A0A292Q657</accession>
<evidence type="ECO:0000256" key="11">
    <source>
        <dbReference type="SAM" id="Coils"/>
    </source>
</evidence>